<keyword evidence="10" id="KW-1185">Reference proteome</keyword>
<comment type="caution">
    <text evidence="9">The sequence shown here is derived from an EMBL/GenBank/DDBJ whole genome shotgun (WGS) entry which is preliminary data.</text>
</comment>
<proteinExistence type="inferred from homology"/>
<evidence type="ECO:0000256" key="4">
    <source>
        <dbReference type="ARBA" id="ARBA00022692"/>
    </source>
</evidence>
<evidence type="ECO:0000256" key="3">
    <source>
        <dbReference type="ARBA" id="ARBA00022475"/>
    </source>
</evidence>
<keyword evidence="3" id="KW-1003">Cell membrane</keyword>
<comment type="subcellular location">
    <subcellularLocation>
        <location evidence="1">Cell membrane</location>
        <topology evidence="1">Multi-pass membrane protein</topology>
    </subcellularLocation>
</comment>
<evidence type="ECO:0000259" key="8">
    <source>
        <dbReference type="Pfam" id="PF02687"/>
    </source>
</evidence>
<sequence>MTALVWKDLQHHARQWLWSLLVATTGGIFIGVIIISWYSAQQWSAARADASQSAEYIKLTGILGSNLVGYAGLSVAVVVSSTLALTVTAQARSHALWKIIGIPSRRIRSIILAQTGIIGLLGGLIGGLVALPATGWYLLTWRDLQTYPADMPVIMPVFAVPLTIAITAAFCILGGLGAARRAATTPEMQALREAATPAARTRIWQWIVAGLFLFSVVMVLITALANPDELAGHKGIDPEMAADIKEMDNIEGHLAALGGSLALIAMIAALCVPNWTIRPLLTAWTALIPGDSSAAWFAARANARHRSTMSLTTIVPFGIAVGMTGVVYSIVGASQASGATGGVTGFLAIAVPIFVISGAGGIANIAMVGSTRRQEGALMGVIGARRSTLMVTTVLEGAIYAVTGILFGLIATLLSAAGSAVLSGGGMSVFLTALPVRTLMPVVAVVLVLAVATTWLPALFDHRPMMDRLRRPV</sequence>
<feature type="transmembrane region" description="Helical" evidence="7">
    <location>
        <begin position="158"/>
        <end position="182"/>
    </location>
</feature>
<keyword evidence="6 7" id="KW-0472">Membrane</keyword>
<dbReference type="InterPro" id="IPR003838">
    <property type="entry name" value="ABC3_permease_C"/>
</dbReference>
<keyword evidence="4 7" id="KW-0812">Transmembrane</keyword>
<reference evidence="9 10" key="1">
    <citation type="submission" date="2012-05" db="EMBL/GenBank/DDBJ databases">
        <authorList>
            <person name="Harkins D.M."/>
            <person name="Madupu R."/>
            <person name="Durkin A.S."/>
            <person name="Torralba M."/>
            <person name="Methe B."/>
            <person name="Sutton G.G."/>
            <person name="Nelson K.E."/>
        </authorList>
    </citation>
    <scope>NUCLEOTIDE SEQUENCE [LARGE SCALE GENOMIC DNA]</scope>
    <source>
        <strain evidence="9 10">F0489</strain>
    </source>
</reference>
<feature type="transmembrane region" description="Helical" evidence="7">
    <location>
        <begin position="389"/>
        <end position="418"/>
    </location>
</feature>
<dbReference type="RefSeq" id="WP_008734236.1">
    <property type="nucleotide sequence ID" value="NZ_AKFT01000229.1"/>
</dbReference>
<evidence type="ECO:0000256" key="7">
    <source>
        <dbReference type="SAM" id="Phobius"/>
    </source>
</evidence>
<feature type="transmembrane region" description="Helical" evidence="7">
    <location>
        <begin position="16"/>
        <end position="38"/>
    </location>
</feature>
<dbReference type="PATRIC" id="fig|1125718.3.peg.2935"/>
<feature type="transmembrane region" description="Helical" evidence="7">
    <location>
        <begin position="343"/>
        <end position="368"/>
    </location>
</feature>
<dbReference type="AlphaFoldDB" id="J0MM27"/>
<dbReference type="GO" id="GO:0044874">
    <property type="term" value="P:lipoprotein localization to outer membrane"/>
    <property type="evidence" value="ECO:0007669"/>
    <property type="project" value="TreeGrafter"/>
</dbReference>
<dbReference type="PANTHER" id="PTHR30489:SF0">
    <property type="entry name" value="LIPOPROTEIN-RELEASING SYSTEM TRANSMEMBRANE PROTEIN LOLE"/>
    <property type="match status" value="1"/>
</dbReference>
<comment type="similarity">
    <text evidence="2">Belongs to the ABC-4 integral membrane protein family. LolC/E subfamily.</text>
</comment>
<evidence type="ECO:0000256" key="6">
    <source>
        <dbReference type="ARBA" id="ARBA00023136"/>
    </source>
</evidence>
<feature type="transmembrane region" description="Helical" evidence="7">
    <location>
        <begin position="67"/>
        <end position="89"/>
    </location>
</feature>
<evidence type="ECO:0000256" key="5">
    <source>
        <dbReference type="ARBA" id="ARBA00022989"/>
    </source>
</evidence>
<feature type="transmembrane region" description="Helical" evidence="7">
    <location>
        <begin position="110"/>
        <end position="138"/>
    </location>
</feature>
<dbReference type="PANTHER" id="PTHR30489">
    <property type="entry name" value="LIPOPROTEIN-RELEASING SYSTEM TRANSMEMBRANE PROTEIN LOLE"/>
    <property type="match status" value="1"/>
</dbReference>
<evidence type="ECO:0000256" key="1">
    <source>
        <dbReference type="ARBA" id="ARBA00004651"/>
    </source>
</evidence>
<dbReference type="eggNOG" id="COG4591">
    <property type="taxonomic scope" value="Bacteria"/>
</dbReference>
<dbReference type="Proteomes" id="UP000002941">
    <property type="component" value="Unassembled WGS sequence"/>
</dbReference>
<evidence type="ECO:0000256" key="2">
    <source>
        <dbReference type="ARBA" id="ARBA00005236"/>
    </source>
</evidence>
<dbReference type="GO" id="GO:0098797">
    <property type="term" value="C:plasma membrane protein complex"/>
    <property type="evidence" value="ECO:0007669"/>
    <property type="project" value="TreeGrafter"/>
</dbReference>
<dbReference type="EMBL" id="AKFT01000229">
    <property type="protein sequence ID" value="EJF35269.1"/>
    <property type="molecule type" value="Genomic_DNA"/>
</dbReference>
<protein>
    <submittedName>
        <fullName evidence="9">Efflux ABC transporter, permease protein</fullName>
    </submittedName>
</protein>
<gene>
    <name evidence="9" type="ORF">HMPREF1318_2971</name>
</gene>
<accession>J0MM27</accession>
<dbReference type="OrthoDB" id="3250584at2"/>
<feature type="transmembrane region" description="Helical" evidence="7">
    <location>
        <begin position="254"/>
        <end position="272"/>
    </location>
</feature>
<organism evidence="9 10">
    <name type="scientific">Actinomyces massiliensis F0489</name>
    <dbReference type="NCBI Taxonomy" id="1125718"/>
    <lineage>
        <taxon>Bacteria</taxon>
        <taxon>Bacillati</taxon>
        <taxon>Actinomycetota</taxon>
        <taxon>Actinomycetes</taxon>
        <taxon>Actinomycetales</taxon>
        <taxon>Actinomycetaceae</taxon>
        <taxon>Actinomyces</taxon>
    </lineage>
</organism>
<feature type="transmembrane region" description="Helical" evidence="7">
    <location>
        <begin position="310"/>
        <end position="331"/>
    </location>
</feature>
<feature type="transmembrane region" description="Helical" evidence="7">
    <location>
        <begin position="438"/>
        <end position="460"/>
    </location>
</feature>
<name>J0MM27_9ACTO</name>
<dbReference type="InterPro" id="IPR051447">
    <property type="entry name" value="Lipoprotein-release_system"/>
</dbReference>
<feature type="domain" description="ABC3 transporter permease C-terminal" evidence="8">
    <location>
        <begin position="73"/>
        <end position="185"/>
    </location>
</feature>
<dbReference type="Pfam" id="PF02687">
    <property type="entry name" value="FtsX"/>
    <property type="match status" value="1"/>
</dbReference>
<feature type="transmembrane region" description="Helical" evidence="7">
    <location>
        <begin position="203"/>
        <end position="225"/>
    </location>
</feature>
<evidence type="ECO:0000313" key="9">
    <source>
        <dbReference type="EMBL" id="EJF35269.1"/>
    </source>
</evidence>
<evidence type="ECO:0000313" key="10">
    <source>
        <dbReference type="Proteomes" id="UP000002941"/>
    </source>
</evidence>
<keyword evidence="5 7" id="KW-1133">Transmembrane helix</keyword>